<comment type="caution">
    <text evidence="4">The sequence shown here is derived from an EMBL/GenBank/DDBJ whole genome shotgun (WGS) entry which is preliminary data.</text>
</comment>
<dbReference type="NCBIfam" id="NF005453">
    <property type="entry name" value="PRK07046.1"/>
    <property type="match status" value="1"/>
</dbReference>
<sequence length="453" mass="48552">MTATMDPARLEQVLAEEEERYRRRTPRSAELAVEGRRSLAGGVPLHWMGNWPTPYPLFMGGAAGAQVTDVDGHEYVDLCLGDTGAMFGHAHPAVREAMIRHARRGATAMLPTADGNAVGRLLQERFGLPLWQLATSATDANRFAIRMCRLATGRDKVLVFAGKYHGSVDETHVVDVNGRLEPQPGVSRNAVDFDRVSAVVEFNDVDALEKALAGGDVACVLAEPAMTNIGIVPAVDGYHDALRELTRAAGTKLIIDETHTISTGPGGYTRAHDLDPDVFVLGKAIAGGIPAAVYGMTEEMAGTLTDYTRKENHGSSHGGFGGTLVGNALTLHVMRTVLEEVMTPAAYDHMIGLASRCEAGVQEVIARHDLGWHVTRLGARCEYLFAPSVPRNGGEAKAARNPLLNATLHLFLLNRGVLLTPFHSMVLMCPATTAADVDRHTAALDEFVGTVLA</sequence>
<dbReference type="RefSeq" id="WP_343057775.1">
    <property type="nucleotide sequence ID" value="NZ_JACHWR010000001.1"/>
</dbReference>
<evidence type="ECO:0000313" key="5">
    <source>
        <dbReference type="Proteomes" id="UP000589626"/>
    </source>
</evidence>
<dbReference type="EMBL" id="JACHWR010000001">
    <property type="protein sequence ID" value="MBB3041757.1"/>
    <property type="molecule type" value="Genomic_DNA"/>
</dbReference>
<evidence type="ECO:0000256" key="2">
    <source>
        <dbReference type="ARBA" id="ARBA00022898"/>
    </source>
</evidence>
<dbReference type="InterPro" id="IPR015424">
    <property type="entry name" value="PyrdxlP-dep_Trfase"/>
</dbReference>
<dbReference type="PANTHER" id="PTHR43713">
    <property type="entry name" value="GLUTAMATE-1-SEMIALDEHYDE 2,1-AMINOMUTASE"/>
    <property type="match status" value="1"/>
</dbReference>
<dbReference type="Gene3D" id="3.40.640.10">
    <property type="entry name" value="Type I PLP-dependent aspartate aminotransferase-like (Major domain)"/>
    <property type="match status" value="1"/>
</dbReference>
<organism evidence="4 5">
    <name type="scientific">Nocardioides soli</name>
    <dbReference type="NCBI Taxonomy" id="1036020"/>
    <lineage>
        <taxon>Bacteria</taxon>
        <taxon>Bacillati</taxon>
        <taxon>Actinomycetota</taxon>
        <taxon>Actinomycetes</taxon>
        <taxon>Propionibacteriales</taxon>
        <taxon>Nocardioidaceae</taxon>
        <taxon>Nocardioides</taxon>
    </lineage>
</organism>
<proteinExistence type="inferred from homology"/>
<gene>
    <name evidence="4" type="ORF">FHU40_001558</name>
</gene>
<dbReference type="Proteomes" id="UP000589626">
    <property type="component" value="Unassembled WGS sequence"/>
</dbReference>
<keyword evidence="2 3" id="KW-0663">Pyridoxal phosphate</keyword>
<protein>
    <submittedName>
        <fullName evidence="4">Glutamate-1-semialdehyde 2,1-aminomutase</fullName>
        <ecNumber evidence="4">5.4.3.8</ecNumber>
    </submittedName>
</protein>
<name>A0A7W4VUV5_9ACTN</name>
<dbReference type="InterPro" id="IPR005814">
    <property type="entry name" value="Aminotrans_3"/>
</dbReference>
<keyword evidence="4" id="KW-0413">Isomerase</keyword>
<dbReference type="Gene3D" id="3.90.1150.10">
    <property type="entry name" value="Aspartate Aminotransferase, domain 1"/>
    <property type="match status" value="1"/>
</dbReference>
<dbReference type="PANTHER" id="PTHR43713:SF3">
    <property type="entry name" value="GLUTAMATE-1-SEMIALDEHYDE 2,1-AMINOMUTASE 1, CHLOROPLASTIC-RELATED"/>
    <property type="match status" value="1"/>
</dbReference>
<dbReference type="GO" id="GO:0042286">
    <property type="term" value="F:glutamate-1-semialdehyde 2,1-aminomutase activity"/>
    <property type="evidence" value="ECO:0007669"/>
    <property type="project" value="UniProtKB-EC"/>
</dbReference>
<evidence type="ECO:0000256" key="3">
    <source>
        <dbReference type="RuleBase" id="RU003560"/>
    </source>
</evidence>
<comment type="cofactor">
    <cofactor evidence="1">
        <name>pyridoxal 5'-phosphate</name>
        <dbReference type="ChEBI" id="CHEBI:597326"/>
    </cofactor>
</comment>
<dbReference type="EC" id="5.4.3.8" evidence="4"/>
<dbReference type="InterPro" id="IPR015421">
    <property type="entry name" value="PyrdxlP-dep_Trfase_major"/>
</dbReference>
<accession>A0A7W4VUV5</accession>
<evidence type="ECO:0000256" key="1">
    <source>
        <dbReference type="ARBA" id="ARBA00001933"/>
    </source>
</evidence>
<dbReference type="AlphaFoldDB" id="A0A7W4VUV5"/>
<dbReference type="SUPFAM" id="SSF53383">
    <property type="entry name" value="PLP-dependent transferases"/>
    <property type="match status" value="1"/>
</dbReference>
<comment type="similarity">
    <text evidence="3">Belongs to the class-III pyridoxal-phosphate-dependent aminotransferase family.</text>
</comment>
<dbReference type="GO" id="GO:0030170">
    <property type="term" value="F:pyridoxal phosphate binding"/>
    <property type="evidence" value="ECO:0007669"/>
    <property type="project" value="InterPro"/>
</dbReference>
<dbReference type="GO" id="GO:0008483">
    <property type="term" value="F:transaminase activity"/>
    <property type="evidence" value="ECO:0007669"/>
    <property type="project" value="InterPro"/>
</dbReference>
<keyword evidence="5" id="KW-1185">Reference proteome</keyword>
<dbReference type="Pfam" id="PF00202">
    <property type="entry name" value="Aminotran_3"/>
    <property type="match status" value="1"/>
</dbReference>
<reference evidence="4 5" key="1">
    <citation type="submission" date="2020-08" db="EMBL/GenBank/DDBJ databases">
        <title>Sequencing the genomes of 1000 actinobacteria strains.</title>
        <authorList>
            <person name="Klenk H.-P."/>
        </authorList>
    </citation>
    <scope>NUCLEOTIDE SEQUENCE [LARGE SCALE GENOMIC DNA]</scope>
    <source>
        <strain evidence="4 5">DSM 105498</strain>
    </source>
</reference>
<evidence type="ECO:0000313" key="4">
    <source>
        <dbReference type="EMBL" id="MBB3041757.1"/>
    </source>
</evidence>
<dbReference type="InterPro" id="IPR015422">
    <property type="entry name" value="PyrdxlP-dep_Trfase_small"/>
</dbReference>